<dbReference type="Proteomes" id="UP000887565">
    <property type="component" value="Unplaced"/>
</dbReference>
<reference evidence="2" key="1">
    <citation type="submission" date="2022-11" db="UniProtKB">
        <authorList>
            <consortium name="WormBaseParasite"/>
        </authorList>
    </citation>
    <scope>IDENTIFICATION</scope>
</reference>
<evidence type="ECO:0000313" key="1">
    <source>
        <dbReference type="Proteomes" id="UP000887565"/>
    </source>
</evidence>
<accession>A0A915JQP1</accession>
<proteinExistence type="predicted"/>
<dbReference type="WBParaSite" id="nRc.2.0.1.t28221-RA">
    <property type="protein sequence ID" value="nRc.2.0.1.t28221-RA"/>
    <property type="gene ID" value="nRc.2.0.1.g28221"/>
</dbReference>
<name>A0A915JQP1_ROMCU</name>
<dbReference type="AlphaFoldDB" id="A0A915JQP1"/>
<evidence type="ECO:0000313" key="2">
    <source>
        <dbReference type="WBParaSite" id="nRc.2.0.1.t28221-RA"/>
    </source>
</evidence>
<organism evidence="1 2">
    <name type="scientific">Romanomermis culicivorax</name>
    <name type="common">Nematode worm</name>
    <dbReference type="NCBI Taxonomy" id="13658"/>
    <lineage>
        <taxon>Eukaryota</taxon>
        <taxon>Metazoa</taxon>
        <taxon>Ecdysozoa</taxon>
        <taxon>Nematoda</taxon>
        <taxon>Enoplea</taxon>
        <taxon>Dorylaimia</taxon>
        <taxon>Mermithida</taxon>
        <taxon>Mermithoidea</taxon>
        <taxon>Mermithidae</taxon>
        <taxon>Romanomermis</taxon>
    </lineage>
</organism>
<sequence>MRILADNFCVLCFKILFKLSPAQYSKIRQKLGACKLTPNNWTIFLCDNSPKRRASRSTQSHFHTYKDERLKHAELHKNYTEDNDYFPSPEKIPSYSSIPEKIPGYFTIKRLTFYSNILIFPFSLMNATETTDSEQVLEFKIIKNDVLQAIIRGL</sequence>
<keyword evidence="1" id="KW-1185">Reference proteome</keyword>
<protein>
    <submittedName>
        <fullName evidence="2">Uncharacterized protein</fullName>
    </submittedName>
</protein>